<dbReference type="PROSITE" id="PS51186">
    <property type="entry name" value="GNAT"/>
    <property type="match status" value="1"/>
</dbReference>
<dbReference type="SUPFAM" id="SSF55729">
    <property type="entry name" value="Acyl-CoA N-acyltransferases (Nat)"/>
    <property type="match status" value="1"/>
</dbReference>
<evidence type="ECO:0000313" key="3">
    <source>
        <dbReference type="Proteomes" id="UP001242129"/>
    </source>
</evidence>
<reference evidence="2" key="1">
    <citation type="submission" date="2023-07" db="EMBL/GenBank/DDBJ databases">
        <title>Dynamics of blaOXA-23 gene transmission in Acinetobacter spp. from contaminated veterinary surfaces.</title>
        <authorList>
            <person name="Moreira Da Silva J."/>
            <person name="Menezes J."/>
            <person name="Fernandes L."/>
            <person name="Marques C."/>
            <person name="Amaral A."/>
            <person name="Timofte D."/>
            <person name="Pomba C."/>
        </authorList>
    </citation>
    <scope>NUCLEOTIDE SEQUENCE</scope>
    <source>
        <strain evidence="2">CMVB11Z4A1</strain>
    </source>
</reference>
<dbReference type="RefSeq" id="WP_138743244.1">
    <property type="nucleotide sequence ID" value="NZ_JAMXXP010000030.1"/>
</dbReference>
<accession>A0AAW8AUI1</accession>
<dbReference type="EMBL" id="JAUUUS010000321">
    <property type="protein sequence ID" value="MDP1449041.1"/>
    <property type="molecule type" value="Genomic_DNA"/>
</dbReference>
<evidence type="ECO:0000259" key="1">
    <source>
        <dbReference type="PROSITE" id="PS51186"/>
    </source>
</evidence>
<protein>
    <submittedName>
        <fullName evidence="2">GNAT family N-acetyltransferase</fullName>
    </submittedName>
</protein>
<dbReference type="Pfam" id="PF00583">
    <property type="entry name" value="Acetyltransf_1"/>
    <property type="match status" value="1"/>
</dbReference>
<dbReference type="InterPro" id="IPR016181">
    <property type="entry name" value="Acyl_CoA_acyltransferase"/>
</dbReference>
<comment type="caution">
    <text evidence="2">The sequence shown here is derived from an EMBL/GenBank/DDBJ whole genome shotgun (WGS) entry which is preliminary data.</text>
</comment>
<dbReference type="AlphaFoldDB" id="A0AAW8AUI1"/>
<evidence type="ECO:0000313" key="2">
    <source>
        <dbReference type="EMBL" id="MDP1449041.1"/>
    </source>
</evidence>
<feature type="domain" description="N-acetyltransferase" evidence="1">
    <location>
        <begin position="1"/>
        <end position="160"/>
    </location>
</feature>
<sequence>MIRLATQQDVLPIAQVHVQSWRESYKNIIKPEILDELSVEQRATLWRSVLEQENRRVFVYEEDAQVLGFAAFNFPVDAPTSELRALYLLQNIQGRGIGRDLVQLGLGLSREKSYQHMQCSVLNLNSSRYFYEKTGAYFVSEGDASDLGENLKDLYYQWNL</sequence>
<dbReference type="CDD" id="cd04301">
    <property type="entry name" value="NAT_SF"/>
    <property type="match status" value="1"/>
</dbReference>
<gene>
    <name evidence="2" type="ORF">Q8G51_14940</name>
</gene>
<dbReference type="Gene3D" id="3.40.630.30">
    <property type="match status" value="1"/>
</dbReference>
<organism evidence="2 3">
    <name type="scientific">Acinetobacter lwoffii</name>
    <dbReference type="NCBI Taxonomy" id="28090"/>
    <lineage>
        <taxon>Bacteria</taxon>
        <taxon>Pseudomonadati</taxon>
        <taxon>Pseudomonadota</taxon>
        <taxon>Gammaproteobacteria</taxon>
        <taxon>Moraxellales</taxon>
        <taxon>Moraxellaceae</taxon>
        <taxon>Acinetobacter</taxon>
    </lineage>
</organism>
<name>A0AAW8AUI1_ACILW</name>
<proteinExistence type="predicted"/>
<dbReference type="InterPro" id="IPR000182">
    <property type="entry name" value="GNAT_dom"/>
</dbReference>
<dbReference type="Proteomes" id="UP001242129">
    <property type="component" value="Unassembled WGS sequence"/>
</dbReference>
<dbReference type="GO" id="GO:0016747">
    <property type="term" value="F:acyltransferase activity, transferring groups other than amino-acyl groups"/>
    <property type="evidence" value="ECO:0007669"/>
    <property type="project" value="InterPro"/>
</dbReference>